<dbReference type="EMBL" id="UYRR01035706">
    <property type="protein sequence ID" value="VDK65312.1"/>
    <property type="molecule type" value="Genomic_DNA"/>
</dbReference>
<evidence type="ECO:0000313" key="3">
    <source>
        <dbReference type="Proteomes" id="UP000267096"/>
    </source>
</evidence>
<organism evidence="4">
    <name type="scientific">Anisakis simplex</name>
    <name type="common">Herring worm</name>
    <dbReference type="NCBI Taxonomy" id="6269"/>
    <lineage>
        <taxon>Eukaryota</taxon>
        <taxon>Metazoa</taxon>
        <taxon>Ecdysozoa</taxon>
        <taxon>Nematoda</taxon>
        <taxon>Chromadorea</taxon>
        <taxon>Rhabditida</taxon>
        <taxon>Spirurina</taxon>
        <taxon>Ascaridomorpha</taxon>
        <taxon>Ascaridoidea</taxon>
        <taxon>Anisakidae</taxon>
        <taxon>Anisakis</taxon>
        <taxon>Anisakis simplex complex</taxon>
    </lineage>
</organism>
<evidence type="ECO:0000313" key="4">
    <source>
        <dbReference type="WBParaSite" id="ASIM_0001917001-mRNA-1"/>
    </source>
</evidence>
<gene>
    <name evidence="2" type="ORF">ASIM_LOCUS18563</name>
</gene>
<evidence type="ECO:0000256" key="1">
    <source>
        <dbReference type="SAM" id="MobiDB-lite"/>
    </source>
</evidence>
<name>A0A0M3KDW5_ANISI</name>
<protein>
    <submittedName>
        <fullName evidence="4">Small muscular protein</fullName>
    </submittedName>
</protein>
<dbReference type="AlphaFoldDB" id="A0A0M3KDW5"/>
<feature type="region of interest" description="Disordered" evidence="1">
    <location>
        <begin position="23"/>
        <end position="77"/>
    </location>
</feature>
<accession>A0A0M3KDW5</accession>
<reference evidence="2 3" key="2">
    <citation type="submission" date="2018-11" db="EMBL/GenBank/DDBJ databases">
        <authorList>
            <consortium name="Pathogen Informatics"/>
        </authorList>
    </citation>
    <scope>NUCLEOTIDE SEQUENCE [LARGE SCALE GENOMIC DNA]</scope>
</reference>
<dbReference type="Proteomes" id="UP000267096">
    <property type="component" value="Unassembled WGS sequence"/>
</dbReference>
<proteinExistence type="predicted"/>
<evidence type="ECO:0000313" key="2">
    <source>
        <dbReference type="EMBL" id="VDK65312.1"/>
    </source>
</evidence>
<keyword evidence="3" id="KW-1185">Reference proteome</keyword>
<reference evidence="4" key="1">
    <citation type="submission" date="2017-02" db="UniProtKB">
        <authorList>
            <consortium name="WormBaseParasite"/>
        </authorList>
    </citation>
    <scope>IDENTIFICATION</scope>
</reference>
<dbReference type="WBParaSite" id="ASIM_0001917001-mRNA-1">
    <property type="protein sequence ID" value="ASIM_0001917001-mRNA-1"/>
    <property type="gene ID" value="ASIM_0001917001"/>
</dbReference>
<sequence>MAPEPESEPGAFWNRGDLEYPPVRVGKLPGQTGRVGQKVTNKHNMSEVKGQRSPKVTKQATTIHAPKYEGSPKPLNS</sequence>